<reference evidence="4" key="1">
    <citation type="submission" date="2025-08" db="UniProtKB">
        <authorList>
            <consortium name="RefSeq"/>
        </authorList>
    </citation>
    <scope>IDENTIFICATION</scope>
    <source>
        <tissue evidence="4">Whole blood</tissue>
    </source>
</reference>
<protein>
    <submittedName>
        <fullName evidence="4">Tumor necrosis factor receptor superfamily member 18 isoform X1</fullName>
    </submittedName>
</protein>
<dbReference type="Gene3D" id="2.10.50.10">
    <property type="entry name" value="Tumor Necrosis Factor Receptor, subunit A, domain 2"/>
    <property type="match status" value="1"/>
</dbReference>
<evidence type="ECO:0000313" key="3">
    <source>
        <dbReference type="Proteomes" id="UP001165780"/>
    </source>
</evidence>
<keyword evidence="2" id="KW-0812">Transmembrane</keyword>
<dbReference type="GO" id="GO:0005031">
    <property type="term" value="F:tumor necrosis factor receptor activity"/>
    <property type="evidence" value="ECO:0007669"/>
    <property type="project" value="InterPro"/>
</dbReference>
<dbReference type="AlphaFoldDB" id="A0A9V1G733"/>
<dbReference type="PANTHER" id="PTHR47388:SF1">
    <property type="entry name" value="TUMOR NECROSIS FACTOR RECEPTOR SUPERFAMILY MEMBER 18"/>
    <property type="match status" value="1"/>
</dbReference>
<evidence type="ECO:0000313" key="4">
    <source>
        <dbReference type="RefSeq" id="XP_019316561.2"/>
    </source>
</evidence>
<organism evidence="3 4">
    <name type="scientific">Panthera pardus</name>
    <name type="common">Leopard</name>
    <name type="synonym">Felis pardus</name>
    <dbReference type="NCBI Taxonomy" id="9691"/>
    <lineage>
        <taxon>Eukaryota</taxon>
        <taxon>Metazoa</taxon>
        <taxon>Chordata</taxon>
        <taxon>Craniata</taxon>
        <taxon>Vertebrata</taxon>
        <taxon>Euteleostomi</taxon>
        <taxon>Mammalia</taxon>
        <taxon>Eutheria</taxon>
        <taxon>Laurasiatheria</taxon>
        <taxon>Carnivora</taxon>
        <taxon>Feliformia</taxon>
        <taxon>Felidae</taxon>
        <taxon>Pantherinae</taxon>
        <taxon>Panthera</taxon>
    </lineage>
</organism>
<feature type="transmembrane region" description="Helical" evidence="2">
    <location>
        <begin position="175"/>
        <end position="196"/>
    </location>
</feature>
<dbReference type="CTD" id="8784"/>
<name>A0A9V1G733_PANPR</name>
<keyword evidence="3" id="KW-1185">Reference proteome</keyword>
<evidence type="ECO:0000256" key="1">
    <source>
        <dbReference type="SAM" id="MobiDB-lite"/>
    </source>
</evidence>
<proteinExistence type="predicted"/>
<feature type="region of interest" description="Disordered" evidence="1">
    <location>
        <begin position="302"/>
        <end position="329"/>
    </location>
</feature>
<dbReference type="InterPro" id="IPR022318">
    <property type="entry name" value="TNFR_18"/>
</dbReference>
<evidence type="ECO:0000256" key="2">
    <source>
        <dbReference type="SAM" id="Phobius"/>
    </source>
</evidence>
<dbReference type="CDD" id="cd13417">
    <property type="entry name" value="TNFRSF18"/>
    <property type="match status" value="1"/>
</dbReference>
<dbReference type="GO" id="GO:0045785">
    <property type="term" value="P:positive regulation of cell adhesion"/>
    <property type="evidence" value="ECO:0007669"/>
    <property type="project" value="TreeGrafter"/>
</dbReference>
<dbReference type="RefSeq" id="XP_019316561.2">
    <property type="nucleotide sequence ID" value="XM_019461016.2"/>
</dbReference>
<dbReference type="InterPro" id="IPR034018">
    <property type="entry name" value="TNFRSF18_N"/>
</dbReference>
<feature type="region of interest" description="Disordered" evidence="1">
    <location>
        <begin position="231"/>
        <end position="253"/>
    </location>
</feature>
<accession>A0A9V1G733</accession>
<sequence length="362" mass="37478">MGAWRGASPKIPQLGGAAGAMGARGARVALCGVALLCALGLGERPSGPSCGPGRLLRGAGTDARCCRLCSAAEEVCPEGDCTCVQPEFHCGDPQCDTCKHHPCPPGQEAQPRGNFNFGFECVDCATGTFSGGREGRCKPWSDCSQFGLPTMFSGNKTHNAVCSLGPLPTEPHDPLTIVLLTVAACILVLTAAQLGLHIWQLRRQRMWPPGRDPAAAGGTAASRRRLQLPVPRGGARGAAVRGQGPAEGPVGVRPGCPLPQRTQSQTFPGGCPGLTLGSKSSAPCRGTPAPGPALLPSMAEVGVRGDSDRSPRPCRRGSSRGQTPWEIQTQPRLPLSLPCWPCWGGVSGPLAPRTGGHAQCRT</sequence>
<dbReference type="GeneID" id="109273910"/>
<keyword evidence="4" id="KW-0675">Receptor</keyword>
<dbReference type="GO" id="GO:0043066">
    <property type="term" value="P:negative regulation of apoptotic process"/>
    <property type="evidence" value="ECO:0007669"/>
    <property type="project" value="InterPro"/>
</dbReference>
<keyword evidence="2" id="KW-1133">Transmembrane helix</keyword>
<dbReference type="KEGG" id="ppad:109273910"/>
<gene>
    <name evidence="4" type="primary">TNFRSF18</name>
</gene>
<dbReference type="PRINTS" id="PR01968">
    <property type="entry name" value="TNFACTORR18"/>
</dbReference>
<dbReference type="GO" id="GO:0009897">
    <property type="term" value="C:external side of plasma membrane"/>
    <property type="evidence" value="ECO:0007669"/>
    <property type="project" value="TreeGrafter"/>
</dbReference>
<keyword evidence="2" id="KW-0472">Membrane</keyword>
<dbReference type="Proteomes" id="UP001165780">
    <property type="component" value="Unplaced"/>
</dbReference>
<dbReference type="InterPro" id="IPR053107">
    <property type="entry name" value="TNFRSF18"/>
</dbReference>
<dbReference type="PANTHER" id="PTHR47388">
    <property type="entry name" value="TUMOR NECROSIS FACTOR RECEPTOR SUPERFAMILY MEMBER 18"/>
    <property type="match status" value="1"/>
</dbReference>
<feature type="compositionally biased region" description="Low complexity" evidence="1">
    <location>
        <begin position="231"/>
        <end position="246"/>
    </location>
</feature>